<evidence type="ECO:0000259" key="3">
    <source>
        <dbReference type="PROSITE" id="PS51165"/>
    </source>
</evidence>
<dbReference type="STRING" id="745531.A0A0C3SF00"/>
<feature type="compositionally biased region" description="Basic and acidic residues" evidence="2">
    <location>
        <begin position="1"/>
        <end position="12"/>
    </location>
</feature>
<dbReference type="OrthoDB" id="367221at2759"/>
<dbReference type="Proteomes" id="UP000053257">
    <property type="component" value="Unassembled WGS sequence"/>
</dbReference>
<feature type="domain" description="THUMP" evidence="3">
    <location>
        <begin position="137"/>
        <end position="241"/>
    </location>
</feature>
<dbReference type="InterPro" id="IPR004114">
    <property type="entry name" value="THUMP_dom"/>
</dbReference>
<keyword evidence="5" id="KW-1185">Reference proteome</keyword>
<dbReference type="CDD" id="cd11717">
    <property type="entry name" value="THUMP_THUMPD1_like"/>
    <property type="match status" value="1"/>
</dbReference>
<evidence type="ECO:0000256" key="2">
    <source>
        <dbReference type="SAM" id="MobiDB-lite"/>
    </source>
</evidence>
<reference evidence="4 5" key="1">
    <citation type="journal article" date="2014" name="PLoS Genet.">
        <title>Analysis of the Phlebiopsis gigantea genome, transcriptome and secretome provides insight into its pioneer colonization strategies of wood.</title>
        <authorList>
            <person name="Hori C."/>
            <person name="Ishida T."/>
            <person name="Igarashi K."/>
            <person name="Samejima M."/>
            <person name="Suzuki H."/>
            <person name="Master E."/>
            <person name="Ferreira P."/>
            <person name="Ruiz-Duenas F.J."/>
            <person name="Held B."/>
            <person name="Canessa P."/>
            <person name="Larrondo L.F."/>
            <person name="Schmoll M."/>
            <person name="Druzhinina I.S."/>
            <person name="Kubicek C.P."/>
            <person name="Gaskell J.A."/>
            <person name="Kersten P."/>
            <person name="St John F."/>
            <person name="Glasner J."/>
            <person name="Sabat G."/>
            <person name="Splinter BonDurant S."/>
            <person name="Syed K."/>
            <person name="Yadav J."/>
            <person name="Mgbeahuruike A.C."/>
            <person name="Kovalchuk A."/>
            <person name="Asiegbu F.O."/>
            <person name="Lackner G."/>
            <person name="Hoffmeister D."/>
            <person name="Rencoret J."/>
            <person name="Gutierrez A."/>
            <person name="Sun H."/>
            <person name="Lindquist E."/>
            <person name="Barry K."/>
            <person name="Riley R."/>
            <person name="Grigoriev I.V."/>
            <person name="Henrissat B."/>
            <person name="Kues U."/>
            <person name="Berka R.M."/>
            <person name="Martinez A.T."/>
            <person name="Covert S.F."/>
            <person name="Blanchette R.A."/>
            <person name="Cullen D."/>
        </authorList>
    </citation>
    <scope>NUCLEOTIDE SEQUENCE [LARGE SCALE GENOMIC DNA]</scope>
    <source>
        <strain evidence="4 5">11061_1 CR5-6</strain>
    </source>
</reference>
<sequence>MVDTKRKRDSRDKPRRRYRYDGTPIRQSVEGPGVWITCIRGKERQAVGELHDIFEQLANDFWPSEATEDRSAALESDEDEEEDDDIEKQIAKEMSGMKRPRKETRFTSCQTNTSCFVALSCKAPVDPVQLVVQYVDTVVSSGVTRTRYTQRLTPVSATCITNIPEITALCTKLLEPFASEGKTFTYKIELRLRNHNTLDRAQIIPEVAKCVPETWKVNLESPELFILMEIFKSVCGISVVREYYRLQKFNVMEIAKTEEPGFKEGDGRMQTPGGSKLAKGEPSVSA</sequence>
<evidence type="ECO:0000313" key="4">
    <source>
        <dbReference type="EMBL" id="KIP11220.1"/>
    </source>
</evidence>
<dbReference type="SMART" id="SM00981">
    <property type="entry name" value="THUMP"/>
    <property type="match status" value="1"/>
</dbReference>
<dbReference type="InterPro" id="IPR040183">
    <property type="entry name" value="THUMPD1-like"/>
</dbReference>
<feature type="compositionally biased region" description="Acidic residues" evidence="2">
    <location>
        <begin position="75"/>
        <end position="85"/>
    </location>
</feature>
<feature type="region of interest" description="Disordered" evidence="2">
    <location>
        <begin position="65"/>
        <end position="85"/>
    </location>
</feature>
<gene>
    <name evidence="4" type="ORF">PHLGIDRAFT_18101</name>
</gene>
<dbReference type="GO" id="GO:0006400">
    <property type="term" value="P:tRNA modification"/>
    <property type="evidence" value="ECO:0007669"/>
    <property type="project" value="InterPro"/>
</dbReference>
<dbReference type="AlphaFoldDB" id="A0A0C3SF00"/>
<dbReference type="PANTHER" id="PTHR13452:SF10">
    <property type="entry name" value="THUMP DOMAIN-CONTAINING PROTEIN 1"/>
    <property type="match status" value="1"/>
</dbReference>
<dbReference type="PANTHER" id="PTHR13452">
    <property type="entry name" value="THUMP DOMAIN CONTAINING PROTEIN 1-RELATED"/>
    <property type="match status" value="1"/>
</dbReference>
<evidence type="ECO:0000313" key="5">
    <source>
        <dbReference type="Proteomes" id="UP000053257"/>
    </source>
</evidence>
<dbReference type="Pfam" id="PF02926">
    <property type="entry name" value="THUMP"/>
    <property type="match status" value="1"/>
</dbReference>
<dbReference type="GO" id="GO:0003723">
    <property type="term" value="F:RNA binding"/>
    <property type="evidence" value="ECO:0007669"/>
    <property type="project" value="UniProtKB-UniRule"/>
</dbReference>
<dbReference type="PROSITE" id="PS51165">
    <property type="entry name" value="THUMP"/>
    <property type="match status" value="1"/>
</dbReference>
<evidence type="ECO:0000256" key="1">
    <source>
        <dbReference type="PROSITE-ProRule" id="PRU00529"/>
    </source>
</evidence>
<feature type="region of interest" description="Disordered" evidence="2">
    <location>
        <begin position="1"/>
        <end position="25"/>
    </location>
</feature>
<accession>A0A0C3SF00</accession>
<dbReference type="EMBL" id="KN840448">
    <property type="protein sequence ID" value="KIP11220.1"/>
    <property type="molecule type" value="Genomic_DNA"/>
</dbReference>
<dbReference type="SUPFAM" id="SSF143437">
    <property type="entry name" value="THUMP domain-like"/>
    <property type="match status" value="1"/>
</dbReference>
<organism evidence="4 5">
    <name type="scientific">Phlebiopsis gigantea (strain 11061_1 CR5-6)</name>
    <name type="common">White-rot fungus</name>
    <name type="synonym">Peniophora gigantea</name>
    <dbReference type="NCBI Taxonomy" id="745531"/>
    <lineage>
        <taxon>Eukaryota</taxon>
        <taxon>Fungi</taxon>
        <taxon>Dikarya</taxon>
        <taxon>Basidiomycota</taxon>
        <taxon>Agaricomycotina</taxon>
        <taxon>Agaricomycetes</taxon>
        <taxon>Polyporales</taxon>
        <taxon>Phanerochaetaceae</taxon>
        <taxon>Phlebiopsis</taxon>
    </lineage>
</organism>
<keyword evidence="1" id="KW-0694">RNA-binding</keyword>
<proteinExistence type="predicted"/>
<feature type="region of interest" description="Disordered" evidence="2">
    <location>
        <begin position="260"/>
        <end position="286"/>
    </location>
</feature>
<dbReference type="HOGENOM" id="CLU_039352_2_3_1"/>
<name>A0A0C3SF00_PHLG1</name>
<dbReference type="FunFam" id="3.30.2300.10:FF:000001">
    <property type="entry name" value="THUMP domain-containing protein 1"/>
    <property type="match status" value="1"/>
</dbReference>
<protein>
    <recommendedName>
        <fullName evidence="3">THUMP domain-containing protein</fullName>
    </recommendedName>
</protein>
<dbReference type="Gene3D" id="3.30.2300.10">
    <property type="entry name" value="THUMP superfamily"/>
    <property type="match status" value="1"/>
</dbReference>